<gene>
    <name evidence="1" type="primary">BDMD1.5</name>
    <name evidence="1" type="ORF">GBF38_018769</name>
</gene>
<name>A0ACB7EPL5_NIBAL</name>
<keyword evidence="2" id="KW-1185">Reference proteome</keyword>
<sequence length="246" mass="27320">MHALHKLLFFHLLTSLGRDALGGKIINGEKAKKNSMRYMVSLQNRGQHVCGGFLIREDFVLTAAHCNGDLTHVVLGTHDLSRVADGNKRFIEQTHAHQFYVKPGLGKDIMLLKLSEKVQPDNNVQTIQLPTSEMNIGDNVKCQVAGWGMTSSRGTNVDELQVVDVSPVKRHDCKQQWDNLPDNVICATKGFCQGDSGGPLVCNGKAVGIVSFNKEGNCDYPDFPDVYTDISKYLPWINDILKQNNR</sequence>
<reference evidence="1" key="1">
    <citation type="submission" date="2020-04" db="EMBL/GenBank/DDBJ databases">
        <title>A chromosome-scale assembly and high-density genetic map of the yellow drum (Nibea albiflora) genome.</title>
        <authorList>
            <person name="Xu D."/>
            <person name="Zhang W."/>
            <person name="Chen R."/>
            <person name="Tan P."/>
            <person name="Wang L."/>
            <person name="Song H."/>
            <person name="Tian L."/>
            <person name="Zhu Q."/>
            <person name="Wang B."/>
        </authorList>
    </citation>
    <scope>NUCLEOTIDE SEQUENCE</scope>
    <source>
        <strain evidence="1">ZJHYS-2018</strain>
    </source>
</reference>
<dbReference type="Proteomes" id="UP000805704">
    <property type="component" value="Chromosome 4"/>
</dbReference>
<proteinExistence type="predicted"/>
<dbReference type="EMBL" id="CM024792">
    <property type="protein sequence ID" value="KAG8003583.1"/>
    <property type="molecule type" value="Genomic_DNA"/>
</dbReference>
<organism evidence="1 2">
    <name type="scientific">Nibea albiflora</name>
    <name type="common">Yellow drum</name>
    <name type="synonym">Corvina albiflora</name>
    <dbReference type="NCBI Taxonomy" id="240163"/>
    <lineage>
        <taxon>Eukaryota</taxon>
        <taxon>Metazoa</taxon>
        <taxon>Chordata</taxon>
        <taxon>Craniata</taxon>
        <taxon>Vertebrata</taxon>
        <taxon>Euteleostomi</taxon>
        <taxon>Actinopterygii</taxon>
        <taxon>Neopterygii</taxon>
        <taxon>Teleostei</taxon>
        <taxon>Neoteleostei</taxon>
        <taxon>Acanthomorphata</taxon>
        <taxon>Eupercaria</taxon>
        <taxon>Sciaenidae</taxon>
        <taxon>Nibea</taxon>
    </lineage>
</organism>
<comment type="caution">
    <text evidence="1">The sequence shown here is derived from an EMBL/GenBank/DDBJ whole genome shotgun (WGS) entry which is preliminary data.</text>
</comment>
<evidence type="ECO:0000313" key="1">
    <source>
        <dbReference type="EMBL" id="KAG8003583.1"/>
    </source>
</evidence>
<protein>
    <submittedName>
        <fullName evidence="1">Duodenase-1</fullName>
    </submittedName>
</protein>
<accession>A0ACB7EPL5</accession>
<evidence type="ECO:0000313" key="2">
    <source>
        <dbReference type="Proteomes" id="UP000805704"/>
    </source>
</evidence>